<dbReference type="RefSeq" id="WP_015408732.1">
    <property type="nucleotide sequence ID" value="NC_020388.1"/>
</dbReference>
<protein>
    <submittedName>
        <fullName evidence="2">Uncharacterized protein</fullName>
    </submittedName>
</protein>
<dbReference type="OrthoDB" id="242682at2157"/>
<dbReference type="GeneID" id="14652787"/>
<evidence type="ECO:0000313" key="2">
    <source>
        <dbReference type="EMBL" id="CCQ35896.1"/>
    </source>
</evidence>
<dbReference type="KEGG" id="nmo:Nmlp_1701"/>
<name>M1Y0C8_NATM8</name>
<accession>M1Y0C8</accession>
<dbReference type="eggNOG" id="arCOG11342">
    <property type="taxonomic scope" value="Archaea"/>
</dbReference>
<evidence type="ECO:0000256" key="1">
    <source>
        <dbReference type="SAM" id="MobiDB-lite"/>
    </source>
</evidence>
<evidence type="ECO:0000313" key="3">
    <source>
        <dbReference type="Proteomes" id="UP000011867"/>
    </source>
</evidence>
<organism evidence="2 3">
    <name type="scientific">Natronomonas moolapensis (strain DSM 18674 / CECT 7526 / JCM 14361 / 8.8.11)</name>
    <dbReference type="NCBI Taxonomy" id="268739"/>
    <lineage>
        <taxon>Archaea</taxon>
        <taxon>Methanobacteriati</taxon>
        <taxon>Methanobacteriota</taxon>
        <taxon>Stenosarchaea group</taxon>
        <taxon>Halobacteria</taxon>
        <taxon>Halobacteriales</taxon>
        <taxon>Natronomonadaceae</taxon>
        <taxon>Natronomonas</taxon>
    </lineage>
</organism>
<dbReference type="STRING" id="268739.Nmlp_1701"/>
<dbReference type="HOGENOM" id="CLU_2010153_0_0_2"/>
<dbReference type="AlphaFoldDB" id="M1Y0C8"/>
<feature type="compositionally biased region" description="Basic and acidic residues" evidence="1">
    <location>
        <begin position="100"/>
        <end position="133"/>
    </location>
</feature>
<dbReference type="EMBL" id="HF582854">
    <property type="protein sequence ID" value="CCQ35896.1"/>
    <property type="molecule type" value="Genomic_DNA"/>
</dbReference>
<dbReference type="Proteomes" id="UP000011867">
    <property type="component" value="Chromosome"/>
</dbReference>
<keyword evidence="3" id="KW-1185">Reference proteome</keyword>
<dbReference type="Pfam" id="PF25920">
    <property type="entry name" value="DUF7966"/>
    <property type="match status" value="1"/>
</dbReference>
<dbReference type="InterPro" id="IPR058272">
    <property type="entry name" value="DUF7966"/>
</dbReference>
<reference evidence="2 3" key="1">
    <citation type="journal article" date="2013" name="Genome Announc.">
        <title>Genome of the haloarchaeon Natronomonas moolapensis, a neutrophilic member of a previously haloalkaliphilic genus.</title>
        <authorList>
            <person name="Dyall-Smith M.L."/>
            <person name="Pfeiffer F."/>
            <person name="Oberwinkler T."/>
            <person name="Klee K."/>
            <person name="Rampp M."/>
            <person name="Palm P."/>
            <person name="Gross K."/>
            <person name="Schuster S.C."/>
            <person name="Oesterhelt D."/>
        </authorList>
    </citation>
    <scope>NUCLEOTIDE SEQUENCE [LARGE SCALE GENOMIC DNA]</scope>
    <source>
        <strain evidence="3">DSM 18674 / JCM 14361 / 8.8.11</strain>
    </source>
</reference>
<feature type="region of interest" description="Disordered" evidence="1">
    <location>
        <begin position="86"/>
        <end position="133"/>
    </location>
</feature>
<gene>
    <name evidence="2" type="ordered locus">Nmlp_1701</name>
</gene>
<sequence>MCDDTPEATRVKASLRRLAGNGEAAVIERAVEVTDEIEAAARFAETTGTDQLAAAVEATDDPSLERRGRRALEAFRLFRWAAAGAYRPGGDDEADDGDGDGDRPAVARADRGDDHFHRGHGTDLRRGGEPFFR</sequence>
<proteinExistence type="predicted"/>